<evidence type="ECO:0000313" key="4">
    <source>
        <dbReference type="Proteomes" id="UP000292423"/>
    </source>
</evidence>
<evidence type="ECO:0000259" key="1">
    <source>
        <dbReference type="PROSITE" id="PS51085"/>
    </source>
</evidence>
<dbReference type="PANTHER" id="PTHR47354:SF3">
    <property type="entry name" value="OXIDOREDUCTASE-RELATED"/>
    <property type="match status" value="1"/>
</dbReference>
<dbReference type="InterPro" id="IPR050415">
    <property type="entry name" value="MRET"/>
</dbReference>
<dbReference type="InterPro" id="IPR001041">
    <property type="entry name" value="2Fe-2S_ferredoxin-type"/>
</dbReference>
<dbReference type="GO" id="GO:0051536">
    <property type="term" value="F:iron-sulfur cluster binding"/>
    <property type="evidence" value="ECO:0007669"/>
    <property type="project" value="InterPro"/>
</dbReference>
<dbReference type="Pfam" id="PF00111">
    <property type="entry name" value="Fer2"/>
    <property type="match status" value="1"/>
</dbReference>
<dbReference type="PROSITE" id="PS51085">
    <property type="entry name" value="2FE2S_FER_2"/>
    <property type="match status" value="1"/>
</dbReference>
<dbReference type="InterPro" id="IPR036010">
    <property type="entry name" value="2Fe-2S_ferredoxin-like_sf"/>
</dbReference>
<feature type="domain" description="2Fe-2S ferredoxin-type" evidence="1">
    <location>
        <begin position="278"/>
        <end position="362"/>
    </location>
</feature>
<sequence>MSAESSSRIARLLSPLLPSPVLEFWAERLNPLLSLERVRAEVVERRVEARDTVTLVLQPNRLFRSFRPGQHVNVTVEVNGARLTRSYSLSDIPRADGRLAITVRQEEGGAVSTQLCRNTRPGDILELGQAFGEMTLPDAPEGDYLLLAAGSGITPLMSLTRALLAGDAPVRVTLAYWAQTRAELCFLNELQALARNDHRFRLLTVLTREPALMPGELSGRLSAEFLAAQLPTLATQQVMACGPFGFADSARQLLQGRVRSFAAEAFTLPQTPDAETERAVTVTLTRSARTVTLSSAQTLLEGLEAQGIRPESGCRMGICHTCSCKQQTGSSRNRLTGEWQDEAGSQVRLCVSRPQTDLTLDL</sequence>
<dbReference type="InterPro" id="IPR017938">
    <property type="entry name" value="Riboflavin_synthase-like_b-brl"/>
</dbReference>
<dbReference type="InterPro" id="IPR012675">
    <property type="entry name" value="Beta-grasp_dom_sf"/>
</dbReference>
<organism evidence="3 4">
    <name type="scientific">Fluviicoccus keumensis</name>
    <dbReference type="NCBI Taxonomy" id="1435465"/>
    <lineage>
        <taxon>Bacteria</taxon>
        <taxon>Pseudomonadati</taxon>
        <taxon>Pseudomonadota</taxon>
        <taxon>Gammaproteobacteria</taxon>
        <taxon>Moraxellales</taxon>
        <taxon>Moraxellaceae</taxon>
        <taxon>Fluviicoccus</taxon>
    </lineage>
</organism>
<dbReference type="PROSITE" id="PS51384">
    <property type="entry name" value="FAD_FR"/>
    <property type="match status" value="1"/>
</dbReference>
<dbReference type="Gene3D" id="3.10.20.30">
    <property type="match status" value="1"/>
</dbReference>
<dbReference type="Gene3D" id="3.40.50.80">
    <property type="entry name" value="Nucleotide-binding domain of ferredoxin-NADP reductase (FNR) module"/>
    <property type="match status" value="1"/>
</dbReference>
<dbReference type="Gene3D" id="2.40.30.10">
    <property type="entry name" value="Translation factors"/>
    <property type="match status" value="1"/>
</dbReference>
<dbReference type="SUPFAM" id="SSF63380">
    <property type="entry name" value="Riboflavin synthase domain-like"/>
    <property type="match status" value="1"/>
</dbReference>
<dbReference type="SUPFAM" id="SSF54292">
    <property type="entry name" value="2Fe-2S ferredoxin-like"/>
    <property type="match status" value="1"/>
</dbReference>
<keyword evidence="4" id="KW-1185">Reference proteome</keyword>
<dbReference type="GO" id="GO:0016491">
    <property type="term" value="F:oxidoreductase activity"/>
    <property type="evidence" value="ECO:0007669"/>
    <property type="project" value="InterPro"/>
</dbReference>
<evidence type="ECO:0000259" key="2">
    <source>
        <dbReference type="PROSITE" id="PS51384"/>
    </source>
</evidence>
<protein>
    <submittedName>
        <fullName evidence="3">Ferredoxin-NADP reductase</fullName>
    </submittedName>
</protein>
<dbReference type="PANTHER" id="PTHR47354">
    <property type="entry name" value="NADH OXIDOREDUCTASE HCR"/>
    <property type="match status" value="1"/>
</dbReference>
<dbReference type="InterPro" id="IPR017927">
    <property type="entry name" value="FAD-bd_FR_type"/>
</dbReference>
<dbReference type="CDD" id="cd00207">
    <property type="entry name" value="fer2"/>
    <property type="match status" value="1"/>
</dbReference>
<gene>
    <name evidence="3" type="ORF">EV700_2393</name>
</gene>
<dbReference type="EMBL" id="SHKX01000013">
    <property type="protein sequence ID" value="RZU38461.1"/>
    <property type="molecule type" value="Genomic_DNA"/>
</dbReference>
<feature type="domain" description="FAD-binding FR-type" evidence="2">
    <location>
        <begin position="35"/>
        <end position="137"/>
    </location>
</feature>
<comment type="caution">
    <text evidence="3">The sequence shown here is derived from an EMBL/GenBank/DDBJ whole genome shotgun (WGS) entry which is preliminary data.</text>
</comment>
<dbReference type="Pfam" id="PF00970">
    <property type="entry name" value="FAD_binding_6"/>
    <property type="match status" value="1"/>
</dbReference>
<dbReference type="Proteomes" id="UP000292423">
    <property type="component" value="Unassembled WGS sequence"/>
</dbReference>
<dbReference type="Pfam" id="PF00175">
    <property type="entry name" value="NAD_binding_1"/>
    <property type="match status" value="1"/>
</dbReference>
<dbReference type="AlphaFoldDB" id="A0A4Q7YNP9"/>
<dbReference type="InterPro" id="IPR001433">
    <property type="entry name" value="OxRdtase_FAD/NAD-bd"/>
</dbReference>
<dbReference type="SUPFAM" id="SSF52343">
    <property type="entry name" value="Ferredoxin reductase-like, C-terminal NADP-linked domain"/>
    <property type="match status" value="1"/>
</dbReference>
<dbReference type="RefSeq" id="WP_130414058.1">
    <property type="nucleotide sequence ID" value="NZ_SHKX01000013.1"/>
</dbReference>
<dbReference type="OrthoDB" id="9796486at2"/>
<dbReference type="CDD" id="cd06216">
    <property type="entry name" value="FNR_iron_sulfur_binding_2"/>
    <property type="match status" value="1"/>
</dbReference>
<evidence type="ECO:0000313" key="3">
    <source>
        <dbReference type="EMBL" id="RZU38461.1"/>
    </source>
</evidence>
<reference evidence="3 4" key="1">
    <citation type="submission" date="2019-02" db="EMBL/GenBank/DDBJ databases">
        <title>Genomic Encyclopedia of Type Strains, Phase IV (KMG-IV): sequencing the most valuable type-strain genomes for metagenomic binning, comparative biology and taxonomic classification.</title>
        <authorList>
            <person name="Goeker M."/>
        </authorList>
    </citation>
    <scope>NUCLEOTIDE SEQUENCE [LARGE SCALE GENOMIC DNA]</scope>
    <source>
        <strain evidence="3 4">DSM 105135</strain>
    </source>
</reference>
<proteinExistence type="predicted"/>
<dbReference type="InterPro" id="IPR008333">
    <property type="entry name" value="Cbr1-like_FAD-bd_dom"/>
</dbReference>
<dbReference type="InterPro" id="IPR039261">
    <property type="entry name" value="FNR_nucleotide-bd"/>
</dbReference>
<accession>A0A4Q7YNP9</accession>
<dbReference type="PRINTS" id="PR00410">
    <property type="entry name" value="PHEHYDRXLASE"/>
</dbReference>
<name>A0A4Q7YNP9_9GAMM</name>